<feature type="domain" description="Lon N-terminal" evidence="7">
    <location>
        <begin position="236"/>
        <end position="533"/>
    </location>
</feature>
<dbReference type="InterPro" id="IPR017907">
    <property type="entry name" value="Znf_RING_CS"/>
</dbReference>
<dbReference type="SUPFAM" id="SSF88697">
    <property type="entry name" value="PUA domain-like"/>
    <property type="match status" value="1"/>
</dbReference>
<dbReference type="InterPro" id="IPR003111">
    <property type="entry name" value="Lon_prtase_N"/>
</dbReference>
<evidence type="ECO:0000256" key="2">
    <source>
        <dbReference type="ARBA" id="ARBA00022771"/>
    </source>
</evidence>
<feature type="compositionally biased region" description="Basic and acidic residues" evidence="5">
    <location>
        <begin position="91"/>
        <end position="103"/>
    </location>
</feature>
<feature type="region of interest" description="Disordered" evidence="5">
    <location>
        <begin position="76"/>
        <end position="110"/>
    </location>
</feature>
<dbReference type="Gene3D" id="1.20.58.1480">
    <property type="match status" value="1"/>
</dbReference>
<evidence type="ECO:0000256" key="1">
    <source>
        <dbReference type="ARBA" id="ARBA00022723"/>
    </source>
</evidence>
<proteinExistence type="predicted"/>
<dbReference type="InterPro" id="IPR015947">
    <property type="entry name" value="PUA-like_sf"/>
</dbReference>
<dbReference type="AlphaFoldDB" id="A0AA38JG33"/>
<dbReference type="SMART" id="SM00184">
    <property type="entry name" value="RING"/>
    <property type="match status" value="2"/>
</dbReference>
<keyword evidence="9" id="KW-1185">Reference proteome</keyword>
<dbReference type="InterPro" id="IPR013083">
    <property type="entry name" value="Znf_RING/FYVE/PHD"/>
</dbReference>
<protein>
    <submittedName>
        <fullName evidence="8">PUA-like domain-containing protein</fullName>
    </submittedName>
</protein>
<dbReference type="PROSITE" id="PS51787">
    <property type="entry name" value="LON_N"/>
    <property type="match status" value="1"/>
</dbReference>
<dbReference type="CDD" id="cd16449">
    <property type="entry name" value="RING-HC"/>
    <property type="match status" value="1"/>
</dbReference>
<dbReference type="Gene3D" id="3.30.40.10">
    <property type="entry name" value="Zinc/RING finger domain, C3HC4 (zinc finger)"/>
    <property type="match status" value="2"/>
</dbReference>
<feature type="domain" description="RING-type" evidence="6">
    <location>
        <begin position="159"/>
        <end position="197"/>
    </location>
</feature>
<feature type="region of interest" description="Disordered" evidence="5">
    <location>
        <begin position="393"/>
        <end position="437"/>
    </location>
</feature>
<organism evidence="8 9">
    <name type="scientific">Lentinula guzmanii</name>
    <dbReference type="NCBI Taxonomy" id="2804957"/>
    <lineage>
        <taxon>Eukaryota</taxon>
        <taxon>Fungi</taxon>
        <taxon>Dikarya</taxon>
        <taxon>Basidiomycota</taxon>
        <taxon>Agaricomycotina</taxon>
        <taxon>Agaricomycetes</taxon>
        <taxon>Agaricomycetidae</taxon>
        <taxon>Agaricales</taxon>
        <taxon>Marasmiineae</taxon>
        <taxon>Omphalotaceae</taxon>
        <taxon>Lentinula</taxon>
    </lineage>
</organism>
<accession>A0AA38JG33</accession>
<dbReference type="InterPro" id="IPR001841">
    <property type="entry name" value="Znf_RING"/>
</dbReference>
<keyword evidence="2 4" id="KW-0863">Zinc-finger</keyword>
<name>A0AA38JG33_9AGAR</name>
<evidence type="ECO:0000313" key="8">
    <source>
        <dbReference type="EMBL" id="KAJ3736357.1"/>
    </source>
</evidence>
<dbReference type="PANTHER" id="PTHR23327">
    <property type="entry name" value="RING FINGER PROTEIN 127"/>
    <property type="match status" value="1"/>
</dbReference>
<sequence>MDPHSIRSLLRCPICTNPLSNPSTLHCGHTICSSHRSCTLHSHPFESARRVDVSLQKIIELVNRYCASDLNVGGSRVRVRDEEDGDDEEVGQERPSKRARTETQDDLDNGEEHDLLAHLRSESIRQQTLPRNIPVLPSEPRVQDQFDLFEKELVTELTCEICLSLMYVPVTTPCQHTFCSRCLHRSLDHSEVCPICRQQLPGYAYFQNHPPNQLMLRIILQACPSAYEDRATAIEAEEHNARLNTPIFICNLSFPGMPTLLHFFEPKYRLMLRRCLESPRPSFGMIMSSSASSSSVSSSNLNAGDQIEYGTMLEIRSVQTFPDGRSMVETWGVWRFRILERGLMDGYVVGRIERIDDIPDEEDMGGFEGIPSHVELARPSALQRLSSRLASITSSISSTDSPSNSSSSPASSSNSSLDSAQSFSSSSSPPSSIFLPPSQPSLPLTTRHLVEHCTLFLSQLHTTTTPWVVQRLSYTHGPPPPSDPSDPAFDAATFSFYVGMILPIDDWEKAKLLPVRSVRMRLKMCVWWIEGLRQHWWFERGCIVL</sequence>
<comment type="caution">
    <text evidence="8">The sequence shown here is derived from an EMBL/GenBank/DDBJ whole genome shotgun (WGS) entry which is preliminary data.</text>
</comment>
<reference evidence="8" key="2">
    <citation type="journal article" date="2023" name="Proc. Natl. Acad. Sci. U.S.A.">
        <title>A global phylogenomic analysis of the shiitake genus Lentinula.</title>
        <authorList>
            <person name="Sierra-Patev S."/>
            <person name="Min B."/>
            <person name="Naranjo-Ortiz M."/>
            <person name="Looney B."/>
            <person name="Konkel Z."/>
            <person name="Slot J.C."/>
            <person name="Sakamoto Y."/>
            <person name="Steenwyk J.L."/>
            <person name="Rokas A."/>
            <person name="Carro J."/>
            <person name="Camarero S."/>
            <person name="Ferreira P."/>
            <person name="Molpeceres G."/>
            <person name="Ruiz-Duenas F.J."/>
            <person name="Serrano A."/>
            <person name="Henrissat B."/>
            <person name="Drula E."/>
            <person name="Hughes K.W."/>
            <person name="Mata J.L."/>
            <person name="Ishikawa N.K."/>
            <person name="Vargas-Isla R."/>
            <person name="Ushijima S."/>
            <person name="Smith C.A."/>
            <person name="Donoghue J."/>
            <person name="Ahrendt S."/>
            <person name="Andreopoulos W."/>
            <person name="He G."/>
            <person name="LaButti K."/>
            <person name="Lipzen A."/>
            <person name="Ng V."/>
            <person name="Riley R."/>
            <person name="Sandor L."/>
            <person name="Barry K."/>
            <person name="Martinez A.T."/>
            <person name="Xiao Y."/>
            <person name="Gibbons J.G."/>
            <person name="Terashima K."/>
            <person name="Grigoriev I.V."/>
            <person name="Hibbett D."/>
        </authorList>
    </citation>
    <scope>NUCLEOTIDE SEQUENCE</scope>
    <source>
        <strain evidence="8">ET3784</strain>
    </source>
</reference>
<evidence type="ECO:0000313" key="9">
    <source>
        <dbReference type="Proteomes" id="UP001176059"/>
    </source>
</evidence>
<dbReference type="Pfam" id="PF13923">
    <property type="entry name" value="zf-C3HC4_2"/>
    <property type="match status" value="1"/>
</dbReference>
<dbReference type="InterPro" id="IPR046336">
    <property type="entry name" value="Lon_prtase_N_sf"/>
</dbReference>
<keyword evidence="3" id="KW-0862">Zinc</keyword>
<dbReference type="CDD" id="cd16514">
    <property type="entry name" value="RING-HC_LONFs_rpt2"/>
    <property type="match status" value="1"/>
</dbReference>
<evidence type="ECO:0000256" key="3">
    <source>
        <dbReference type="ARBA" id="ARBA00022833"/>
    </source>
</evidence>
<dbReference type="PROSITE" id="PS00518">
    <property type="entry name" value="ZF_RING_1"/>
    <property type="match status" value="1"/>
</dbReference>
<dbReference type="SUPFAM" id="SSF57850">
    <property type="entry name" value="RING/U-box"/>
    <property type="match status" value="2"/>
</dbReference>
<evidence type="ECO:0000259" key="7">
    <source>
        <dbReference type="PROSITE" id="PS51787"/>
    </source>
</evidence>
<dbReference type="GO" id="GO:0061630">
    <property type="term" value="F:ubiquitin protein ligase activity"/>
    <property type="evidence" value="ECO:0007669"/>
    <property type="project" value="TreeGrafter"/>
</dbReference>
<dbReference type="GO" id="GO:0008270">
    <property type="term" value="F:zinc ion binding"/>
    <property type="evidence" value="ECO:0007669"/>
    <property type="project" value="UniProtKB-KW"/>
</dbReference>
<evidence type="ECO:0000259" key="6">
    <source>
        <dbReference type="PROSITE" id="PS50089"/>
    </source>
</evidence>
<gene>
    <name evidence="8" type="ORF">DFJ43DRAFT_989640</name>
</gene>
<evidence type="ECO:0000256" key="4">
    <source>
        <dbReference type="PROSITE-ProRule" id="PRU00175"/>
    </source>
</evidence>
<reference evidence="8" key="1">
    <citation type="submission" date="2022-08" db="EMBL/GenBank/DDBJ databases">
        <authorList>
            <consortium name="DOE Joint Genome Institute"/>
            <person name="Min B."/>
            <person name="Sierra-Patev S."/>
            <person name="Naranjo-Ortiz M."/>
            <person name="Looney B."/>
            <person name="Konkel Z."/>
            <person name="Slot J.C."/>
            <person name="Sakamoto Y."/>
            <person name="Steenwyk J.L."/>
            <person name="Rokas A."/>
            <person name="Carro J."/>
            <person name="Camarero S."/>
            <person name="Ferreira P."/>
            <person name="Molpeceres G."/>
            <person name="Ruiz-duenas F.J."/>
            <person name="Serrano A."/>
            <person name="Henrissat B."/>
            <person name="Drula E."/>
            <person name="Hughes K.W."/>
            <person name="Mata J.L."/>
            <person name="Ishikawa N.K."/>
            <person name="Vargas-Isla R."/>
            <person name="Ushijima S."/>
            <person name="Smith C.A."/>
            <person name="Ahrendt S."/>
            <person name="Andreopoulos W."/>
            <person name="He G."/>
            <person name="LaButti K."/>
            <person name="Lipzen A."/>
            <person name="Ng V."/>
            <person name="Riley R."/>
            <person name="Sandor L."/>
            <person name="Barry K."/>
            <person name="Martinez A.T."/>
            <person name="Xiao Y."/>
            <person name="Gibbons J.G."/>
            <person name="Terashima K."/>
            <person name="Hibbett D.S."/>
            <person name="Grigoriev I.V."/>
        </authorList>
    </citation>
    <scope>NUCLEOTIDE SEQUENCE</scope>
    <source>
        <strain evidence="8">ET3784</strain>
    </source>
</reference>
<dbReference type="PROSITE" id="PS50089">
    <property type="entry name" value="ZF_RING_2"/>
    <property type="match status" value="1"/>
</dbReference>
<dbReference type="PANTHER" id="PTHR23327:SF42">
    <property type="entry name" value="LON PEPTIDASE N-TERMINAL DOMAIN AND RING FINGER PROTEIN C14F5.10C"/>
    <property type="match status" value="1"/>
</dbReference>
<dbReference type="InterPro" id="IPR027370">
    <property type="entry name" value="Znf-RING_euk"/>
</dbReference>
<evidence type="ECO:0000256" key="5">
    <source>
        <dbReference type="SAM" id="MobiDB-lite"/>
    </source>
</evidence>
<keyword evidence="1" id="KW-0479">Metal-binding</keyword>
<dbReference type="Pfam" id="PF13445">
    <property type="entry name" value="zf-RING_UBOX"/>
    <property type="match status" value="1"/>
</dbReference>
<dbReference type="EMBL" id="JANVFO010000005">
    <property type="protein sequence ID" value="KAJ3736357.1"/>
    <property type="molecule type" value="Genomic_DNA"/>
</dbReference>
<dbReference type="Gene3D" id="2.30.130.40">
    <property type="entry name" value="LON domain-like"/>
    <property type="match status" value="1"/>
</dbReference>
<dbReference type="Proteomes" id="UP001176059">
    <property type="component" value="Unassembled WGS sequence"/>
</dbReference>
<dbReference type="Pfam" id="PF02190">
    <property type="entry name" value="LON_substr_bdg"/>
    <property type="match status" value="1"/>
</dbReference>
<dbReference type="SMART" id="SM00464">
    <property type="entry name" value="LON"/>
    <property type="match status" value="1"/>
</dbReference>